<gene>
    <name evidence="1" type="ORF">SAMN04490220_0867</name>
</gene>
<proteinExistence type="predicted"/>
<sequence length="75" mass="8414">MTEFGSQIQRGMWITLSRTSPAARPSAQLLCLPRGMTCGNGTSPSDQIQSMWTESMWSKWNPNWSLYVSKPLFSG</sequence>
<accession>A0A1H4JHB8</accession>
<evidence type="ECO:0000313" key="2">
    <source>
        <dbReference type="Proteomes" id="UP000183407"/>
    </source>
</evidence>
<reference evidence="2" key="1">
    <citation type="submission" date="2016-10" db="EMBL/GenBank/DDBJ databases">
        <authorList>
            <person name="Varghese N."/>
        </authorList>
    </citation>
    <scope>NUCLEOTIDE SEQUENCE [LARGE SCALE GENOMIC DNA]</scope>
    <source>
        <strain evidence="2">DSM 44719</strain>
    </source>
</reference>
<protein>
    <submittedName>
        <fullName evidence="1">Uncharacterized protein</fullName>
    </submittedName>
</protein>
<dbReference type="Proteomes" id="UP000183407">
    <property type="component" value="Unassembled WGS sequence"/>
</dbReference>
<evidence type="ECO:0000313" key="1">
    <source>
        <dbReference type="EMBL" id="SEB45018.1"/>
    </source>
</evidence>
<organism evidence="1 2">
    <name type="scientific">Rhodococcus jostii</name>
    <dbReference type="NCBI Taxonomy" id="132919"/>
    <lineage>
        <taxon>Bacteria</taxon>
        <taxon>Bacillati</taxon>
        <taxon>Actinomycetota</taxon>
        <taxon>Actinomycetes</taxon>
        <taxon>Mycobacteriales</taxon>
        <taxon>Nocardiaceae</taxon>
        <taxon>Rhodococcus</taxon>
    </lineage>
</organism>
<dbReference type="AlphaFoldDB" id="A0A1H4JHB8"/>
<dbReference type="EMBL" id="FNTL01000003">
    <property type="protein sequence ID" value="SEB45018.1"/>
    <property type="molecule type" value="Genomic_DNA"/>
</dbReference>
<name>A0A1H4JHB8_RHOJO</name>